<sequence length="134" mass="15230">MPSASTHRIRYRKSDKTYIPQQPWQLANKCAVCNGHFSPFRLRHHCRNCGISVCGSHSRRRVRIPSSLLSDRQRSIGNMSPVGDMSLWRAQMARRANQVKQMQKIRETSHSTAPYRLQSEASIPSGPRPASISC</sequence>
<dbReference type="EMBL" id="CAIX01000191">
    <property type="protein sequence ID" value="CCI10281.1"/>
    <property type="molecule type" value="Genomic_DNA"/>
</dbReference>
<dbReference type="PANTHER" id="PTHR47794:SF1">
    <property type="entry name" value="VACUOLAR PROTEIN SORTING-ASSOCIATED PROTEIN 27"/>
    <property type="match status" value="1"/>
</dbReference>
<evidence type="ECO:0000313" key="6">
    <source>
        <dbReference type="EMBL" id="CCI10281.1"/>
    </source>
</evidence>
<evidence type="ECO:0000313" key="7">
    <source>
        <dbReference type="Proteomes" id="UP000053237"/>
    </source>
</evidence>
<feature type="domain" description="FYVE zinc finger" evidence="5">
    <location>
        <begin position="19"/>
        <end position="74"/>
    </location>
</feature>
<organism evidence="6 7">
    <name type="scientific">Albugo candida</name>
    <dbReference type="NCBI Taxonomy" id="65357"/>
    <lineage>
        <taxon>Eukaryota</taxon>
        <taxon>Sar</taxon>
        <taxon>Stramenopiles</taxon>
        <taxon>Oomycota</taxon>
        <taxon>Peronosporomycetes</taxon>
        <taxon>Albuginales</taxon>
        <taxon>Albuginaceae</taxon>
        <taxon>Albugo</taxon>
    </lineage>
</organism>
<dbReference type="GO" id="GO:0032266">
    <property type="term" value="F:phosphatidylinositol-3-phosphate binding"/>
    <property type="evidence" value="ECO:0007669"/>
    <property type="project" value="TreeGrafter"/>
</dbReference>
<feature type="region of interest" description="Disordered" evidence="4">
    <location>
        <begin position="98"/>
        <end position="134"/>
    </location>
</feature>
<dbReference type="GO" id="GO:0008270">
    <property type="term" value="F:zinc ion binding"/>
    <property type="evidence" value="ECO:0007669"/>
    <property type="project" value="UniProtKB-KW"/>
</dbReference>
<gene>
    <name evidence="6" type="ORF">BN9_089140</name>
</gene>
<dbReference type="GO" id="GO:0043130">
    <property type="term" value="F:ubiquitin binding"/>
    <property type="evidence" value="ECO:0007669"/>
    <property type="project" value="TreeGrafter"/>
</dbReference>
<dbReference type="SUPFAM" id="SSF57903">
    <property type="entry name" value="FYVE/PHD zinc finger"/>
    <property type="match status" value="1"/>
</dbReference>
<dbReference type="GO" id="GO:0006623">
    <property type="term" value="P:protein targeting to vacuole"/>
    <property type="evidence" value="ECO:0007669"/>
    <property type="project" value="TreeGrafter"/>
</dbReference>
<dbReference type="Gene3D" id="3.30.40.10">
    <property type="entry name" value="Zinc/RING finger domain, C3HC4 (zinc finger)"/>
    <property type="match status" value="1"/>
</dbReference>
<dbReference type="SMART" id="SM00064">
    <property type="entry name" value="FYVE"/>
    <property type="match status" value="1"/>
</dbReference>
<dbReference type="InterPro" id="IPR000306">
    <property type="entry name" value="Znf_FYVE"/>
</dbReference>
<dbReference type="InParanoid" id="A0A024FTD9"/>
<dbReference type="AlphaFoldDB" id="A0A024FTD9"/>
<keyword evidence="2" id="KW-0863">Zinc-finger</keyword>
<keyword evidence="3" id="KW-0862">Zinc</keyword>
<name>A0A024FTD9_9STRA</name>
<dbReference type="Proteomes" id="UP000053237">
    <property type="component" value="Unassembled WGS sequence"/>
</dbReference>
<evidence type="ECO:0000256" key="4">
    <source>
        <dbReference type="SAM" id="MobiDB-lite"/>
    </source>
</evidence>
<dbReference type="STRING" id="65357.A0A024FTD9"/>
<dbReference type="InterPro" id="IPR011011">
    <property type="entry name" value="Znf_FYVE_PHD"/>
</dbReference>
<accession>A0A024FTD9</accession>
<dbReference type="GO" id="GO:0033565">
    <property type="term" value="C:ESCRT-0 complex"/>
    <property type="evidence" value="ECO:0007669"/>
    <property type="project" value="TreeGrafter"/>
</dbReference>
<reference evidence="6 7" key="1">
    <citation type="submission" date="2012-05" db="EMBL/GenBank/DDBJ databases">
        <title>Recombination and specialization in a pathogen metapopulation.</title>
        <authorList>
            <person name="Gardiner A."/>
            <person name="Kemen E."/>
            <person name="Schultz-Larsen T."/>
            <person name="MacLean D."/>
            <person name="Van Oosterhout C."/>
            <person name="Jones J.D.G."/>
        </authorList>
    </citation>
    <scope>NUCLEOTIDE SEQUENCE [LARGE SCALE GENOMIC DNA]</scope>
    <source>
        <strain evidence="6 7">Ac Nc2</strain>
    </source>
</reference>
<evidence type="ECO:0000259" key="5">
    <source>
        <dbReference type="SMART" id="SM00064"/>
    </source>
</evidence>
<keyword evidence="1" id="KW-0479">Metal-binding</keyword>
<comment type="caution">
    <text evidence="6">The sequence shown here is derived from an EMBL/GenBank/DDBJ whole genome shotgun (WGS) entry which is preliminary data.</text>
</comment>
<protein>
    <recommendedName>
        <fullName evidence="5">FYVE zinc finger domain-containing protein</fullName>
    </recommendedName>
</protein>
<evidence type="ECO:0000256" key="1">
    <source>
        <dbReference type="ARBA" id="ARBA00022723"/>
    </source>
</evidence>
<dbReference type="OrthoDB" id="70570at2759"/>
<dbReference type="InterPro" id="IPR013083">
    <property type="entry name" value="Znf_RING/FYVE/PHD"/>
</dbReference>
<dbReference type="PANTHER" id="PTHR47794">
    <property type="entry name" value="VACUOLAR PROTEIN SORTING-ASSOCIATED PROTEIN 27"/>
    <property type="match status" value="1"/>
</dbReference>
<evidence type="ECO:0000256" key="2">
    <source>
        <dbReference type="ARBA" id="ARBA00022771"/>
    </source>
</evidence>
<keyword evidence="7" id="KW-1185">Reference proteome</keyword>
<dbReference type="Pfam" id="PF01363">
    <property type="entry name" value="FYVE"/>
    <property type="match status" value="1"/>
</dbReference>
<proteinExistence type="predicted"/>
<dbReference type="GO" id="GO:0043328">
    <property type="term" value="P:protein transport to vacuole involved in ubiquitin-dependent protein catabolic process via the multivesicular body sorting pathway"/>
    <property type="evidence" value="ECO:0007669"/>
    <property type="project" value="TreeGrafter"/>
</dbReference>
<dbReference type="CDD" id="cd15760">
    <property type="entry name" value="FYVE_scVPS27p_like"/>
    <property type="match status" value="1"/>
</dbReference>
<evidence type="ECO:0000256" key="3">
    <source>
        <dbReference type="ARBA" id="ARBA00022833"/>
    </source>
</evidence>